<dbReference type="Proteomes" id="UP000626844">
    <property type="component" value="Unassembled WGS sequence"/>
</dbReference>
<comment type="caution">
    <text evidence="1">The sequence shown here is derived from an EMBL/GenBank/DDBJ whole genome shotgun (WGS) entry which is preliminary data.</text>
</comment>
<name>A0A926RUZ4_9BACI</name>
<dbReference type="RefSeq" id="WP_191155436.1">
    <property type="nucleotide sequence ID" value="NZ_JACXAI010000002.1"/>
</dbReference>
<keyword evidence="2" id="KW-1185">Reference proteome</keyword>
<organism evidence="1 2">
    <name type="scientific">Metabacillus arenae</name>
    <dbReference type="NCBI Taxonomy" id="2771434"/>
    <lineage>
        <taxon>Bacteria</taxon>
        <taxon>Bacillati</taxon>
        <taxon>Bacillota</taxon>
        <taxon>Bacilli</taxon>
        <taxon>Bacillales</taxon>
        <taxon>Bacillaceae</taxon>
        <taxon>Metabacillus</taxon>
    </lineage>
</organism>
<gene>
    <name evidence="1" type="ORF">IC621_02620</name>
</gene>
<accession>A0A926RUZ4</accession>
<reference evidence="1" key="1">
    <citation type="submission" date="2020-09" db="EMBL/GenBank/DDBJ databases">
        <title>A novel bacterium of genus Bacillus, isolated from South China Sea.</title>
        <authorList>
            <person name="Huang H."/>
            <person name="Mo K."/>
            <person name="Hu Y."/>
        </authorList>
    </citation>
    <scope>NUCLEOTIDE SEQUENCE</scope>
    <source>
        <strain evidence="1">IB182487</strain>
    </source>
</reference>
<dbReference type="EMBL" id="JACXAI010000002">
    <property type="protein sequence ID" value="MBD1379113.1"/>
    <property type="molecule type" value="Genomic_DNA"/>
</dbReference>
<proteinExistence type="predicted"/>
<evidence type="ECO:0000313" key="2">
    <source>
        <dbReference type="Proteomes" id="UP000626844"/>
    </source>
</evidence>
<protein>
    <submittedName>
        <fullName evidence="1">Uncharacterized protein</fullName>
    </submittedName>
</protein>
<evidence type="ECO:0000313" key="1">
    <source>
        <dbReference type="EMBL" id="MBD1379113.1"/>
    </source>
</evidence>
<sequence>MKRYFTGIAQETLGNNSICVKEGEYIRKIIDDEDIERELLVYINNIGEVTINPNRPVRYTVLNVSFR</sequence>
<dbReference type="AlphaFoldDB" id="A0A926RUZ4"/>